<accession>A0ABS9L639</accession>
<dbReference type="PANTHER" id="PTHR34595">
    <property type="entry name" value="BLR5612 PROTEIN"/>
    <property type="match status" value="1"/>
</dbReference>
<dbReference type="EMBL" id="JAKLTQ010000005">
    <property type="protein sequence ID" value="MCG2622100.1"/>
    <property type="molecule type" value="Genomic_DNA"/>
</dbReference>
<evidence type="ECO:0000313" key="3">
    <source>
        <dbReference type="Proteomes" id="UP001165368"/>
    </source>
</evidence>
<gene>
    <name evidence="2" type="ORF">LVY72_09225</name>
</gene>
<organism evidence="2 3">
    <name type="scientific">Arthrobacter hankyongi</name>
    <dbReference type="NCBI Taxonomy" id="2904801"/>
    <lineage>
        <taxon>Bacteria</taxon>
        <taxon>Bacillati</taxon>
        <taxon>Actinomycetota</taxon>
        <taxon>Actinomycetes</taxon>
        <taxon>Micrococcales</taxon>
        <taxon>Micrococcaceae</taxon>
        <taxon>Arthrobacter</taxon>
    </lineage>
</organism>
<dbReference type="Proteomes" id="UP001165368">
    <property type="component" value="Unassembled WGS sequence"/>
</dbReference>
<comment type="caution">
    <text evidence="2">The sequence shown here is derived from an EMBL/GenBank/DDBJ whole genome shotgun (WGS) entry which is preliminary data.</text>
</comment>
<name>A0ABS9L639_9MICC</name>
<evidence type="ECO:0000259" key="1">
    <source>
        <dbReference type="Pfam" id="PF04168"/>
    </source>
</evidence>
<evidence type="ECO:0000313" key="2">
    <source>
        <dbReference type="EMBL" id="MCG2622100.1"/>
    </source>
</evidence>
<protein>
    <submittedName>
        <fullName evidence="2">Alpha-E domain-containing protein</fullName>
    </submittedName>
</protein>
<keyword evidence="3" id="KW-1185">Reference proteome</keyword>
<dbReference type="InterPro" id="IPR051680">
    <property type="entry name" value="ATP-dep_Glu-Cys_Ligase-2"/>
</dbReference>
<feature type="domain" description="DUF403" evidence="1">
    <location>
        <begin position="1"/>
        <end position="298"/>
    </location>
</feature>
<reference evidence="2" key="1">
    <citation type="submission" date="2022-01" db="EMBL/GenBank/DDBJ databases">
        <authorList>
            <person name="Jo J.-H."/>
            <person name="Im W.-T."/>
        </authorList>
    </citation>
    <scope>NUCLEOTIDE SEQUENCE</scope>
    <source>
        <strain evidence="2">I2-34</strain>
    </source>
</reference>
<dbReference type="Pfam" id="PF04168">
    <property type="entry name" value="Alpha-E"/>
    <property type="match status" value="1"/>
</dbReference>
<sequence>MLSRIAESLFWIGRYVERADGTARILDVNLERLNQLPAAEQREVSRQLLGIMGSRPEAGKQEEFGLTELLNRLAYDRSSPTSISGSLGAARENARRARETVSSALWECLNTTWYGLSQHRKDVVGTYRFCHWVLERTAMVKGLADTTMSHDESWQFMLLGRSLERADMTARMLQTPDVFSAGLSWVNMLRCAGAYESFLRTRRAAFGDEHAAEFLLLDRLFPRSIVYALSDAEQALERLDPSYQRVGFINDARRIVGQARTFLEFHQTSNLVAELPEHMERVQRACAQASDAITRKYFAQAVDLSWVGEVS</sequence>
<dbReference type="PANTHER" id="PTHR34595:SF7">
    <property type="entry name" value="SLL1039 PROTEIN"/>
    <property type="match status" value="1"/>
</dbReference>
<dbReference type="InterPro" id="IPR007296">
    <property type="entry name" value="DUF403"/>
</dbReference>
<dbReference type="RefSeq" id="WP_237820073.1">
    <property type="nucleotide sequence ID" value="NZ_JAKLTQ010000005.1"/>
</dbReference>
<proteinExistence type="predicted"/>